<feature type="transmembrane region" description="Helical" evidence="2">
    <location>
        <begin position="145"/>
        <end position="167"/>
    </location>
</feature>
<dbReference type="EMBL" id="CP022356">
    <property type="protein sequence ID" value="ASK79755.1"/>
    <property type="molecule type" value="Genomic_DNA"/>
</dbReference>
<dbReference type="GO" id="GO:0005886">
    <property type="term" value="C:plasma membrane"/>
    <property type="evidence" value="ECO:0007669"/>
    <property type="project" value="UniProtKB-SubCell"/>
</dbReference>
<accession>A0A220VHA7</accession>
<name>A0A220VHA7_9GAMM</name>
<keyword evidence="2" id="KW-0472">Membrane</keyword>
<sequence length="387" mass="44032">MNMTLSSIKNKIPSIVAFLIVINGIIIILTGFYPFLTNYLDGTDLINKPLIASLFQSQNYNIGISSIAYFVLGYFLIVIARGIFHRKRSSWLSAVCILTCVISINFFSDQYDMLFYLHVFELFCLISSYSYFIQTKNFFYMSYSHFMIILSFVLSFGYGVFGSYLLRDDFENLHTFLDSIYFTIVTYSTIGYGDIVAKTETARVFVTSMTFFGLASFAAILSYFISTITTRVQKVVKNLKIEGFHMKNHIVIFGLNELTEQVIEKLSIDRASYIVVTENHGNQNLTTNSNNQFITGRYNDVKIYDDTNLKQAANIYLGLRNDADNILALLSIQDFFEEKKYNKPNIILKINDVNNLAKAKKLGADEVISPVSLATTQILKSITKTSE</sequence>
<feature type="transmembrane region" description="Helical" evidence="2">
    <location>
        <begin position="12"/>
        <end position="36"/>
    </location>
</feature>
<feature type="transmembrane region" description="Helical" evidence="2">
    <location>
        <begin position="204"/>
        <end position="225"/>
    </location>
</feature>
<keyword evidence="2" id="KW-0812">Transmembrane</keyword>
<dbReference type="Gene3D" id="3.40.50.720">
    <property type="entry name" value="NAD(P)-binding Rossmann-like Domain"/>
    <property type="match status" value="1"/>
</dbReference>
<evidence type="ECO:0000313" key="6">
    <source>
        <dbReference type="Proteomes" id="UP000242175"/>
    </source>
</evidence>
<keyword evidence="6" id="KW-1185">Reference proteome</keyword>
<evidence type="ECO:0000313" key="5">
    <source>
        <dbReference type="EMBL" id="ASK79755.1"/>
    </source>
</evidence>
<keyword evidence="2" id="KW-1133">Transmembrane helix</keyword>
<dbReference type="KEGG" id="pmai:CF386_11985"/>
<dbReference type="SUPFAM" id="SSF81324">
    <property type="entry name" value="Voltage-gated potassium channels"/>
    <property type="match status" value="1"/>
</dbReference>
<organism evidence="5 6">
    <name type="scientific">Paraphotobacterium marinum</name>
    <dbReference type="NCBI Taxonomy" id="1755811"/>
    <lineage>
        <taxon>Bacteria</taxon>
        <taxon>Pseudomonadati</taxon>
        <taxon>Pseudomonadota</taxon>
        <taxon>Gammaproteobacteria</taxon>
        <taxon>Vibrionales</taxon>
        <taxon>Vibrionaceae</taxon>
        <taxon>Paraphotobacterium</taxon>
    </lineage>
</organism>
<dbReference type="SUPFAM" id="SSF51735">
    <property type="entry name" value="NAD(P)-binding Rossmann-fold domains"/>
    <property type="match status" value="1"/>
</dbReference>
<feature type="domain" description="Potassium channel" evidence="4">
    <location>
        <begin position="149"/>
        <end position="229"/>
    </location>
</feature>
<feature type="transmembrane region" description="Helical" evidence="2">
    <location>
        <begin position="91"/>
        <end position="108"/>
    </location>
</feature>
<evidence type="ECO:0000256" key="1">
    <source>
        <dbReference type="ARBA" id="ARBA00004651"/>
    </source>
</evidence>
<evidence type="ECO:0000259" key="4">
    <source>
        <dbReference type="Pfam" id="PF07885"/>
    </source>
</evidence>
<dbReference type="Pfam" id="PF07885">
    <property type="entry name" value="Ion_trans_2"/>
    <property type="match status" value="1"/>
</dbReference>
<dbReference type="Gene3D" id="1.10.287.70">
    <property type="match status" value="1"/>
</dbReference>
<feature type="domain" description="RCK N-terminal" evidence="3">
    <location>
        <begin position="250"/>
        <end position="370"/>
    </location>
</feature>
<dbReference type="InterPro" id="IPR050721">
    <property type="entry name" value="Trk_Ktr_HKT_K-transport"/>
</dbReference>
<reference evidence="5 6" key="1">
    <citation type="journal article" date="2016" name="Int. J. Syst. Evol. Microbiol.">
        <title>Paraphotobacterium marinum gen. nov., sp. nov., a member of the family Vibrionaceae, isolated from surface seawater.</title>
        <authorList>
            <person name="Huang Z."/>
            <person name="Dong C."/>
            <person name="Shao Z."/>
        </authorList>
    </citation>
    <scope>NUCLEOTIDE SEQUENCE [LARGE SCALE GENOMIC DNA]</scope>
    <source>
        <strain evidence="5 6">NSCS20N07D</strain>
    </source>
</reference>
<proteinExistence type="predicted"/>
<dbReference type="PANTHER" id="PTHR43833:SF9">
    <property type="entry name" value="POTASSIUM CHANNEL PROTEIN YUGO-RELATED"/>
    <property type="match status" value="1"/>
</dbReference>
<comment type="subcellular location">
    <subcellularLocation>
        <location evidence="1">Cell membrane</location>
        <topology evidence="1">Multi-pass membrane protein</topology>
    </subcellularLocation>
</comment>
<dbReference type="InterPro" id="IPR003148">
    <property type="entry name" value="RCK_N"/>
</dbReference>
<dbReference type="GO" id="GO:0006813">
    <property type="term" value="P:potassium ion transport"/>
    <property type="evidence" value="ECO:0007669"/>
    <property type="project" value="InterPro"/>
</dbReference>
<dbReference type="InterPro" id="IPR013099">
    <property type="entry name" value="K_chnl_dom"/>
</dbReference>
<dbReference type="PANTHER" id="PTHR43833">
    <property type="entry name" value="POTASSIUM CHANNEL PROTEIN 2-RELATED-RELATED"/>
    <property type="match status" value="1"/>
</dbReference>
<dbReference type="InterPro" id="IPR036291">
    <property type="entry name" value="NAD(P)-bd_dom_sf"/>
</dbReference>
<feature type="transmembrane region" description="Helical" evidence="2">
    <location>
        <begin position="62"/>
        <end position="84"/>
    </location>
</feature>
<feature type="transmembrane region" description="Helical" evidence="2">
    <location>
        <begin position="179"/>
        <end position="197"/>
    </location>
</feature>
<evidence type="ECO:0000256" key="2">
    <source>
        <dbReference type="SAM" id="Phobius"/>
    </source>
</evidence>
<gene>
    <name evidence="5" type="ORF">CF386_11985</name>
</gene>
<dbReference type="Proteomes" id="UP000242175">
    <property type="component" value="Chromosome small"/>
</dbReference>
<feature type="transmembrane region" description="Helical" evidence="2">
    <location>
        <begin position="114"/>
        <end position="133"/>
    </location>
</feature>
<dbReference type="Pfam" id="PF02254">
    <property type="entry name" value="TrkA_N"/>
    <property type="match status" value="1"/>
</dbReference>
<protein>
    <submittedName>
        <fullName evidence="5">Uncharacterized protein</fullName>
    </submittedName>
</protein>
<dbReference type="AlphaFoldDB" id="A0A220VHA7"/>
<evidence type="ECO:0000259" key="3">
    <source>
        <dbReference type="Pfam" id="PF02254"/>
    </source>
</evidence>